<dbReference type="RefSeq" id="WP_108452536.1">
    <property type="nucleotide sequence ID" value="NZ_CABVMH010000007.1"/>
</dbReference>
<gene>
    <name evidence="1" type="ORF">NGKP54_PROKKA_03157</name>
</gene>
<sequence length="119" mass="12549">MTNNVNTPSGIVRNRLDNMTGGWFVGAFHPAALSTSDVEVAVQHFPAGYQSAAHHHKIATEVTLLLRGEALMAGERLIAGDILTLAPGISSSFIALTDCVTVVVKHPGALNDKYVDGVL</sequence>
<reference evidence="1" key="1">
    <citation type="submission" date="2020-04" db="EMBL/GenBank/DDBJ databases">
        <authorList>
            <person name="Naeem R."/>
            <person name="Antony C."/>
            <person name="Guan Q."/>
        </authorList>
    </citation>
    <scope>NUCLEOTIDE SEQUENCE</scope>
    <source>
        <strain evidence="1">NGKP54</strain>
    </source>
</reference>
<dbReference type="SUPFAM" id="SSF51182">
    <property type="entry name" value="RmlC-like cupins"/>
    <property type="match status" value="1"/>
</dbReference>
<proteinExistence type="predicted"/>
<dbReference type="AlphaFoldDB" id="A0A8D6T3D6"/>
<protein>
    <recommendedName>
        <fullName evidence="2">Cupin domain-containing protein</fullName>
    </recommendedName>
</protein>
<organism evidence="1">
    <name type="scientific">Klebsiella pneumoniae</name>
    <dbReference type="NCBI Taxonomy" id="573"/>
    <lineage>
        <taxon>Bacteria</taxon>
        <taxon>Pseudomonadati</taxon>
        <taxon>Pseudomonadota</taxon>
        <taxon>Gammaproteobacteria</taxon>
        <taxon>Enterobacterales</taxon>
        <taxon>Enterobacteriaceae</taxon>
        <taxon>Klebsiella/Raoultella group</taxon>
        <taxon>Klebsiella</taxon>
        <taxon>Klebsiella pneumoniae complex</taxon>
    </lineage>
</organism>
<name>A0A8D6T3D6_KLEPN</name>
<evidence type="ECO:0000313" key="1">
    <source>
        <dbReference type="EMBL" id="CAB3558938.1"/>
    </source>
</evidence>
<accession>A0A8D6T3D6</accession>
<dbReference type="InterPro" id="IPR011051">
    <property type="entry name" value="RmlC_Cupin_sf"/>
</dbReference>
<dbReference type="Gene3D" id="2.60.120.10">
    <property type="entry name" value="Jelly Rolls"/>
    <property type="match status" value="1"/>
</dbReference>
<dbReference type="CDD" id="cd02208">
    <property type="entry name" value="cupin_RmlC-like"/>
    <property type="match status" value="1"/>
</dbReference>
<dbReference type="EMBL" id="LR793264">
    <property type="protein sequence ID" value="CAB3558938.1"/>
    <property type="molecule type" value="Genomic_DNA"/>
</dbReference>
<evidence type="ECO:0008006" key="2">
    <source>
        <dbReference type="Google" id="ProtNLM"/>
    </source>
</evidence>
<dbReference type="InterPro" id="IPR014710">
    <property type="entry name" value="RmlC-like_jellyroll"/>
</dbReference>